<dbReference type="InterPro" id="IPR016181">
    <property type="entry name" value="Acyl_CoA_acyltransferase"/>
</dbReference>
<proteinExistence type="predicted"/>
<dbReference type="Pfam" id="PF13302">
    <property type="entry name" value="Acetyltransf_3"/>
    <property type="match status" value="1"/>
</dbReference>
<organism evidence="2 3">
    <name type="scientific">Candidatus Corynebacterium avicola</name>
    <dbReference type="NCBI Taxonomy" id="2838527"/>
    <lineage>
        <taxon>Bacteria</taxon>
        <taxon>Bacillati</taxon>
        <taxon>Actinomycetota</taxon>
        <taxon>Actinomycetes</taxon>
        <taxon>Mycobacteriales</taxon>
        <taxon>Corynebacteriaceae</taxon>
        <taxon>Corynebacterium</taxon>
    </lineage>
</organism>
<dbReference type="InterPro" id="IPR051908">
    <property type="entry name" value="Ribosomal_N-acetyltransferase"/>
</dbReference>
<dbReference type="AlphaFoldDB" id="A0A9D1RR23"/>
<evidence type="ECO:0000313" key="3">
    <source>
        <dbReference type="Proteomes" id="UP000824190"/>
    </source>
</evidence>
<dbReference type="InterPro" id="IPR000182">
    <property type="entry name" value="GNAT_dom"/>
</dbReference>
<name>A0A9D1RR23_9CORY</name>
<dbReference type="Proteomes" id="UP000824190">
    <property type="component" value="Unassembled WGS sequence"/>
</dbReference>
<evidence type="ECO:0000259" key="1">
    <source>
        <dbReference type="PROSITE" id="PS51186"/>
    </source>
</evidence>
<dbReference type="PANTHER" id="PTHR43441">
    <property type="entry name" value="RIBOSOMAL-PROTEIN-SERINE ACETYLTRANSFERASE"/>
    <property type="match status" value="1"/>
</dbReference>
<sequence>MTEPLHPLSWPLPSADIVGELPDGSVLRMRAPVRADIPGMVVSCRDEATQEFTHMPENYTAADAEGFLRAMLHSPTAMLWIIDNPDDPGTFGGTLEVRLVDRSAYCVELGYTVAPHLRGRGLMTAVVSTVTEFLFDYRVHRVQLKANPANVASCRVAEGAGFTREGTLRDAELLHGRFNDLAIFSRIISD</sequence>
<dbReference type="PROSITE" id="PS51186">
    <property type="entry name" value="GNAT"/>
    <property type="match status" value="1"/>
</dbReference>
<dbReference type="Gene3D" id="3.40.630.30">
    <property type="match status" value="1"/>
</dbReference>
<accession>A0A9D1RR23</accession>
<dbReference type="SUPFAM" id="SSF55729">
    <property type="entry name" value="Acyl-CoA N-acyltransferases (Nat)"/>
    <property type="match status" value="1"/>
</dbReference>
<feature type="domain" description="N-acetyltransferase" evidence="1">
    <location>
        <begin position="39"/>
        <end position="180"/>
    </location>
</feature>
<comment type="caution">
    <text evidence="2">The sequence shown here is derived from an EMBL/GenBank/DDBJ whole genome shotgun (WGS) entry which is preliminary data.</text>
</comment>
<protein>
    <submittedName>
        <fullName evidence="2">GNAT family N-acetyltransferase</fullName>
    </submittedName>
</protein>
<dbReference type="PANTHER" id="PTHR43441:SF2">
    <property type="entry name" value="FAMILY ACETYLTRANSFERASE, PUTATIVE (AFU_ORTHOLOGUE AFUA_7G00850)-RELATED"/>
    <property type="match status" value="1"/>
</dbReference>
<dbReference type="GO" id="GO:0008999">
    <property type="term" value="F:protein-N-terminal-alanine acetyltransferase activity"/>
    <property type="evidence" value="ECO:0007669"/>
    <property type="project" value="TreeGrafter"/>
</dbReference>
<evidence type="ECO:0000313" key="2">
    <source>
        <dbReference type="EMBL" id="HIW91990.1"/>
    </source>
</evidence>
<reference evidence="2" key="1">
    <citation type="journal article" date="2021" name="PeerJ">
        <title>Extensive microbial diversity within the chicken gut microbiome revealed by metagenomics and culture.</title>
        <authorList>
            <person name="Gilroy R."/>
            <person name="Ravi A."/>
            <person name="Getino M."/>
            <person name="Pursley I."/>
            <person name="Horton D.L."/>
            <person name="Alikhan N.F."/>
            <person name="Baker D."/>
            <person name="Gharbi K."/>
            <person name="Hall N."/>
            <person name="Watson M."/>
            <person name="Adriaenssens E.M."/>
            <person name="Foster-Nyarko E."/>
            <person name="Jarju S."/>
            <person name="Secka A."/>
            <person name="Antonio M."/>
            <person name="Oren A."/>
            <person name="Chaudhuri R.R."/>
            <person name="La Ragione R."/>
            <person name="Hildebrand F."/>
            <person name="Pallen M.J."/>
        </authorList>
    </citation>
    <scope>NUCLEOTIDE SEQUENCE</scope>
    <source>
        <strain evidence="2">CHK32-1732</strain>
    </source>
</reference>
<reference evidence="2" key="2">
    <citation type="submission" date="2021-04" db="EMBL/GenBank/DDBJ databases">
        <authorList>
            <person name="Gilroy R."/>
        </authorList>
    </citation>
    <scope>NUCLEOTIDE SEQUENCE</scope>
    <source>
        <strain evidence="2">CHK32-1732</strain>
    </source>
</reference>
<dbReference type="GO" id="GO:0005737">
    <property type="term" value="C:cytoplasm"/>
    <property type="evidence" value="ECO:0007669"/>
    <property type="project" value="TreeGrafter"/>
</dbReference>
<gene>
    <name evidence="2" type="ORF">H9870_10055</name>
</gene>
<dbReference type="GO" id="GO:1990189">
    <property type="term" value="F:protein N-terminal-serine acetyltransferase activity"/>
    <property type="evidence" value="ECO:0007669"/>
    <property type="project" value="TreeGrafter"/>
</dbReference>
<dbReference type="EMBL" id="DXGC01000083">
    <property type="protein sequence ID" value="HIW91990.1"/>
    <property type="molecule type" value="Genomic_DNA"/>
</dbReference>